<dbReference type="EMBL" id="CAMPGE010010119">
    <property type="protein sequence ID" value="CAI2368975.1"/>
    <property type="molecule type" value="Genomic_DNA"/>
</dbReference>
<evidence type="ECO:0000313" key="2">
    <source>
        <dbReference type="Proteomes" id="UP001295684"/>
    </source>
</evidence>
<accession>A0AAD1ULD6</accession>
<evidence type="ECO:0000313" key="1">
    <source>
        <dbReference type="EMBL" id="CAI2368975.1"/>
    </source>
</evidence>
<name>A0AAD1ULD6_EUPCR</name>
<keyword evidence="2" id="KW-1185">Reference proteome</keyword>
<dbReference type="Proteomes" id="UP001295684">
    <property type="component" value="Unassembled WGS sequence"/>
</dbReference>
<proteinExistence type="predicted"/>
<gene>
    <name evidence="1" type="ORF">ECRASSUSDP1_LOCUS10271</name>
</gene>
<dbReference type="AlphaFoldDB" id="A0AAD1ULD6"/>
<sequence>MKVNHDLEYICRLENNLSLRDIKKRVELMEDPKLRCNSHSFLEPMKVPKLKIRDVYEKIVYETVRREKEWKDGTVDLTKGLEGQNELEKVIENNEKDIKKLPFGERKFQHWASLQDIHDFTIKKAAKNPTEEIKSESIRELIHSIKTNTEIQDHRITKVLDIIEFLKNIQSKITEYESLILEIIRSPSAYDENVVIFDGTKENPLLDYEKIVNTTGDRKASLLNKINVLKKKREAASEYKEIFKKIFIKAEQKKATYSNLEEKEICEVSYEVSKRVYQQICRNFKQFTSKLENVLDQLGIGEQNEPVIFPNNHKKRRVGIRISEKLETGQNFIDIAGITELKHSIKQPSKDLDHEMNHLDDANSQLKRFNILRLVAKTLNIMGTNVKKEMSKMYEFC</sequence>
<reference evidence="1" key="1">
    <citation type="submission" date="2023-07" db="EMBL/GenBank/DDBJ databases">
        <authorList>
            <consortium name="AG Swart"/>
            <person name="Singh M."/>
            <person name="Singh A."/>
            <person name="Seah K."/>
            <person name="Emmerich C."/>
        </authorList>
    </citation>
    <scope>NUCLEOTIDE SEQUENCE</scope>
    <source>
        <strain evidence="1">DP1</strain>
    </source>
</reference>
<protein>
    <submittedName>
        <fullName evidence="1">Uncharacterized protein</fullName>
    </submittedName>
</protein>
<comment type="caution">
    <text evidence="1">The sequence shown here is derived from an EMBL/GenBank/DDBJ whole genome shotgun (WGS) entry which is preliminary data.</text>
</comment>
<organism evidence="1 2">
    <name type="scientific">Euplotes crassus</name>
    <dbReference type="NCBI Taxonomy" id="5936"/>
    <lineage>
        <taxon>Eukaryota</taxon>
        <taxon>Sar</taxon>
        <taxon>Alveolata</taxon>
        <taxon>Ciliophora</taxon>
        <taxon>Intramacronucleata</taxon>
        <taxon>Spirotrichea</taxon>
        <taxon>Hypotrichia</taxon>
        <taxon>Euplotida</taxon>
        <taxon>Euplotidae</taxon>
        <taxon>Moneuplotes</taxon>
    </lineage>
</organism>